<dbReference type="Gene3D" id="1.20.1740.10">
    <property type="entry name" value="Amino acid/polyamine transporter I"/>
    <property type="match status" value="1"/>
</dbReference>
<dbReference type="GO" id="GO:0016020">
    <property type="term" value="C:membrane"/>
    <property type="evidence" value="ECO:0007669"/>
    <property type="project" value="UniProtKB-SubCell"/>
</dbReference>
<gene>
    <name evidence="6" type="ORF">C7P63_08450</name>
</gene>
<keyword evidence="4 5" id="KW-0472">Membrane</keyword>
<feature type="transmembrane region" description="Helical" evidence="5">
    <location>
        <begin position="420"/>
        <end position="437"/>
    </location>
</feature>
<dbReference type="EMBL" id="PXZH01000005">
    <property type="protein sequence ID" value="RST88841.1"/>
    <property type="molecule type" value="Genomic_DNA"/>
</dbReference>
<evidence type="ECO:0000256" key="2">
    <source>
        <dbReference type="ARBA" id="ARBA00022692"/>
    </source>
</evidence>
<comment type="caution">
    <text evidence="6">The sequence shown here is derived from an EMBL/GenBank/DDBJ whole genome shotgun (WGS) entry which is preliminary data.</text>
</comment>
<protein>
    <submittedName>
        <fullName evidence="6">Amino acid permease</fullName>
    </submittedName>
</protein>
<feature type="transmembrane region" description="Helical" evidence="5">
    <location>
        <begin position="44"/>
        <end position="66"/>
    </location>
</feature>
<evidence type="ECO:0000256" key="5">
    <source>
        <dbReference type="SAM" id="Phobius"/>
    </source>
</evidence>
<feature type="transmembrane region" description="Helical" evidence="5">
    <location>
        <begin position="131"/>
        <end position="150"/>
    </location>
</feature>
<name>A0A429Z554_9ENTE</name>
<keyword evidence="3 5" id="KW-1133">Transmembrane helix</keyword>
<sequence length="454" mass="48858">MEEKQKSLPRTLGFTTALMTILGIVIGSGIFFKPYAIFKATGGAPGLGMIAWIVAGILTMAGALTVSEIATIVPETGGMVTYVTKVYGKKLGFLAGWTDSLLYQVGLVAASAVIFGVQATYLLGFSEDMKWMKLTISIAAILFVAFMNTLSAKLSGYFQTIITLGKFVPILVIMIVSFSKGTGHSIASPIIAPDIQPFNAFSIALLACLFAFDGWMGVGQIAGEMKEPGKDLPKALIMGISIASMVFILMNIAYMWVLPANELMLTETPATQVAMKIFGNSGGKIVAMGILVVVYGTLNGYVFTGARSTYTLAKTNCIPMAKHLQKVNKSGVPANAIWYVSVVACIYCLTGKYDMLTDIAIFVAWIFNTLTFIGVLILRRKEPDLKRVYRVPLYPFIPMLAIVGGSYVVISTLLAQPSNALIGLAVLLLGLPVYAIYTKKNQLLASQSLQKIKH</sequence>
<dbReference type="GO" id="GO:0015179">
    <property type="term" value="F:L-amino acid transmembrane transporter activity"/>
    <property type="evidence" value="ECO:0007669"/>
    <property type="project" value="TreeGrafter"/>
</dbReference>
<feature type="transmembrane region" description="Helical" evidence="5">
    <location>
        <begin position="359"/>
        <end position="379"/>
    </location>
</feature>
<keyword evidence="2 5" id="KW-0812">Transmembrane</keyword>
<feature type="transmembrane region" description="Helical" evidence="5">
    <location>
        <begin position="285"/>
        <end position="304"/>
    </location>
</feature>
<reference evidence="6 7" key="1">
    <citation type="submission" date="2018-03" db="EMBL/GenBank/DDBJ databases">
        <authorList>
            <person name="Gulvik C.A."/>
        </authorList>
    </citation>
    <scope>NUCLEOTIDE SEQUENCE [LARGE SCALE GENOMIC DNA]</scope>
    <source>
        <strain evidence="6 7">JCM 31581</strain>
    </source>
</reference>
<evidence type="ECO:0000313" key="6">
    <source>
        <dbReference type="EMBL" id="RST88841.1"/>
    </source>
</evidence>
<dbReference type="PIRSF" id="PIRSF006060">
    <property type="entry name" value="AA_transporter"/>
    <property type="match status" value="1"/>
</dbReference>
<dbReference type="PANTHER" id="PTHR11785:SF512">
    <property type="entry name" value="SOBREMESA, ISOFORM B"/>
    <property type="match status" value="1"/>
</dbReference>
<evidence type="ECO:0000313" key="7">
    <source>
        <dbReference type="Proteomes" id="UP000277864"/>
    </source>
</evidence>
<keyword evidence="7" id="KW-1185">Reference proteome</keyword>
<evidence type="ECO:0000256" key="4">
    <source>
        <dbReference type="ARBA" id="ARBA00023136"/>
    </source>
</evidence>
<dbReference type="Pfam" id="PF13520">
    <property type="entry name" value="AA_permease_2"/>
    <property type="match status" value="1"/>
</dbReference>
<comment type="subcellular location">
    <subcellularLocation>
        <location evidence="1">Membrane</location>
        <topology evidence="1">Multi-pass membrane protein</topology>
    </subcellularLocation>
</comment>
<dbReference type="InterPro" id="IPR050598">
    <property type="entry name" value="AminoAcid_Transporter"/>
</dbReference>
<evidence type="ECO:0000256" key="1">
    <source>
        <dbReference type="ARBA" id="ARBA00004141"/>
    </source>
</evidence>
<feature type="transmembrane region" description="Helical" evidence="5">
    <location>
        <begin position="336"/>
        <end position="353"/>
    </location>
</feature>
<dbReference type="RefSeq" id="WP_125943720.1">
    <property type="nucleotide sequence ID" value="NZ_PXZH01000005.1"/>
</dbReference>
<dbReference type="Proteomes" id="UP000277864">
    <property type="component" value="Unassembled WGS sequence"/>
</dbReference>
<organism evidence="6 7">
    <name type="scientific">Vagococcus humatus</name>
    <dbReference type="NCBI Taxonomy" id="1889241"/>
    <lineage>
        <taxon>Bacteria</taxon>
        <taxon>Bacillati</taxon>
        <taxon>Bacillota</taxon>
        <taxon>Bacilli</taxon>
        <taxon>Lactobacillales</taxon>
        <taxon>Enterococcaceae</taxon>
        <taxon>Vagococcus</taxon>
    </lineage>
</organism>
<feature type="transmembrane region" description="Helical" evidence="5">
    <location>
        <begin position="157"/>
        <end position="178"/>
    </location>
</feature>
<feature type="transmembrane region" description="Helical" evidence="5">
    <location>
        <begin position="101"/>
        <end position="125"/>
    </location>
</feature>
<feature type="transmembrane region" description="Helical" evidence="5">
    <location>
        <begin position="391"/>
        <end position="414"/>
    </location>
</feature>
<proteinExistence type="predicted"/>
<dbReference type="OrthoDB" id="3181223at2"/>
<feature type="transmembrane region" description="Helical" evidence="5">
    <location>
        <begin position="12"/>
        <end position="32"/>
    </location>
</feature>
<evidence type="ECO:0000256" key="3">
    <source>
        <dbReference type="ARBA" id="ARBA00022989"/>
    </source>
</evidence>
<dbReference type="AlphaFoldDB" id="A0A429Z554"/>
<dbReference type="PANTHER" id="PTHR11785">
    <property type="entry name" value="AMINO ACID TRANSPORTER"/>
    <property type="match status" value="1"/>
</dbReference>
<dbReference type="InterPro" id="IPR002293">
    <property type="entry name" value="AA/rel_permease1"/>
</dbReference>
<feature type="transmembrane region" description="Helical" evidence="5">
    <location>
        <begin position="198"/>
        <end position="223"/>
    </location>
</feature>
<feature type="transmembrane region" description="Helical" evidence="5">
    <location>
        <begin position="235"/>
        <end position="257"/>
    </location>
</feature>
<accession>A0A429Z554</accession>